<evidence type="ECO:0000313" key="2">
    <source>
        <dbReference type="Proteomes" id="UP000478546"/>
    </source>
</evidence>
<comment type="caution">
    <text evidence="1">The sequence shown here is derived from an EMBL/GenBank/DDBJ whole genome shotgun (WGS) entry which is preliminary data.</text>
</comment>
<gene>
    <name evidence="1" type="ORF">GWO68_08825</name>
</gene>
<dbReference type="AlphaFoldDB" id="A0A6B2H1L6"/>
<dbReference type="Proteomes" id="UP000478546">
    <property type="component" value="Unassembled WGS sequence"/>
</dbReference>
<dbReference type="EMBL" id="JAAEAA010000009">
    <property type="protein sequence ID" value="NDK56018.1"/>
    <property type="molecule type" value="Genomic_DNA"/>
</dbReference>
<accession>A0A6B2H1L6</accession>
<reference evidence="1 2" key="1">
    <citation type="submission" date="2020-01" db="EMBL/GenBank/DDBJ databases">
        <authorList>
            <person name="Kim M.K."/>
        </authorList>
    </citation>
    <scope>NUCLEOTIDE SEQUENCE [LARGE SCALE GENOMIC DNA]</scope>
    <source>
        <strain evidence="1 2">BT213</strain>
    </source>
</reference>
<name>A0A6B2H1L6_9BACT</name>
<organism evidence="1 2">
    <name type="scientific">Pontibacter fetidus</name>
    <dbReference type="NCBI Taxonomy" id="2700082"/>
    <lineage>
        <taxon>Bacteria</taxon>
        <taxon>Pseudomonadati</taxon>
        <taxon>Bacteroidota</taxon>
        <taxon>Cytophagia</taxon>
        <taxon>Cytophagales</taxon>
        <taxon>Hymenobacteraceae</taxon>
        <taxon>Pontibacter</taxon>
    </lineage>
</organism>
<sequence length="80" mass="9533">MKKEILYALTESINNDRSWFNLLNTYLEKAEFVEFNVLYDSTKLNSELDTLEPYLVGELERKDKIYSSGTSRRYRLNDRA</sequence>
<dbReference type="RefSeq" id="WP_162346075.1">
    <property type="nucleotide sequence ID" value="NZ_JAAEAA010000009.1"/>
</dbReference>
<evidence type="ECO:0000313" key="1">
    <source>
        <dbReference type="EMBL" id="NDK56018.1"/>
    </source>
</evidence>
<proteinExistence type="predicted"/>
<protein>
    <submittedName>
        <fullName evidence="1">Uncharacterized protein</fullName>
    </submittedName>
</protein>
<keyword evidence="2" id="KW-1185">Reference proteome</keyword>